<comment type="caution">
    <text evidence="2">The sequence shown here is derived from an EMBL/GenBank/DDBJ whole genome shotgun (WGS) entry which is preliminary data.</text>
</comment>
<gene>
    <name evidence="2" type="ORF">H8S20_18165</name>
</gene>
<accession>A0ABR7DH71</accession>
<name>A0ABR7DH71_9CLOT</name>
<evidence type="ECO:0000313" key="3">
    <source>
        <dbReference type="Proteomes" id="UP000596929"/>
    </source>
</evidence>
<dbReference type="Pfam" id="PF13274">
    <property type="entry name" value="SocA_Panacea"/>
    <property type="match status" value="1"/>
</dbReference>
<dbReference type="Proteomes" id="UP000596929">
    <property type="component" value="Unassembled WGS sequence"/>
</dbReference>
<keyword evidence="3" id="KW-1185">Reference proteome</keyword>
<reference evidence="2 3" key="1">
    <citation type="submission" date="2020-08" db="EMBL/GenBank/DDBJ databases">
        <title>Genome public.</title>
        <authorList>
            <person name="Liu C."/>
            <person name="Sun Q."/>
        </authorList>
    </citation>
    <scope>NUCLEOTIDE SEQUENCE [LARGE SCALE GENOMIC DNA]</scope>
    <source>
        <strain evidence="2 3">NSJ-6</strain>
    </source>
</reference>
<protein>
    <submittedName>
        <fullName evidence="2">DUF4065 domain-containing protein</fullName>
    </submittedName>
</protein>
<dbReference type="InterPro" id="IPR025272">
    <property type="entry name" value="SocA_Panacea"/>
</dbReference>
<organism evidence="2 3">
    <name type="scientific">Clostridium hominis</name>
    <dbReference type="NCBI Taxonomy" id="2763036"/>
    <lineage>
        <taxon>Bacteria</taxon>
        <taxon>Bacillati</taxon>
        <taxon>Bacillota</taxon>
        <taxon>Clostridia</taxon>
        <taxon>Eubacteriales</taxon>
        <taxon>Clostridiaceae</taxon>
        <taxon>Clostridium</taxon>
    </lineage>
</organism>
<feature type="domain" description="Antitoxin SocA-like Panacea" evidence="1">
    <location>
        <begin position="27"/>
        <end position="118"/>
    </location>
</feature>
<evidence type="ECO:0000259" key="1">
    <source>
        <dbReference type="Pfam" id="PF13274"/>
    </source>
</evidence>
<evidence type="ECO:0000313" key="2">
    <source>
        <dbReference type="EMBL" id="MBC5630782.1"/>
    </source>
</evidence>
<dbReference type="EMBL" id="JACOOO010000044">
    <property type="protein sequence ID" value="MBC5630782.1"/>
    <property type="molecule type" value="Genomic_DNA"/>
</dbReference>
<proteinExistence type="predicted"/>
<dbReference type="RefSeq" id="WP_186861013.1">
    <property type="nucleotide sequence ID" value="NZ_JACOOO010000044.1"/>
</dbReference>
<sequence length="142" mass="16542">MLNAIYVANYVINKCIDLGRPVTNLQLQKILYYVQGEYIKKTNGEPLFEEEIVAWPYGPVVPEVYFEFNGYSSSDINMKCIEAELPDNIKDIIDPVIERKSLLTAWKLVEDTHNESPWRESYVEGRKNKITIDVMKRYFVNG</sequence>